<dbReference type="Proteomes" id="UP000230233">
    <property type="component" value="Unassembled WGS sequence"/>
</dbReference>
<dbReference type="PRINTS" id="PR00047">
    <property type="entry name" value="STROIDFINGER"/>
</dbReference>
<dbReference type="GO" id="GO:0000978">
    <property type="term" value="F:RNA polymerase II cis-regulatory region sequence-specific DNA binding"/>
    <property type="evidence" value="ECO:0007669"/>
    <property type="project" value="TreeGrafter"/>
</dbReference>
<keyword evidence="9" id="KW-0675">Receptor</keyword>
<keyword evidence="4" id="KW-0863">Zinc-finger</keyword>
<evidence type="ECO:0000313" key="13">
    <source>
        <dbReference type="EMBL" id="PIC14489.1"/>
    </source>
</evidence>
<evidence type="ECO:0000256" key="1">
    <source>
        <dbReference type="ARBA" id="ARBA00004123"/>
    </source>
</evidence>
<dbReference type="PROSITE" id="PS00031">
    <property type="entry name" value="NUCLEAR_REC_DBD_1"/>
    <property type="match status" value="1"/>
</dbReference>
<evidence type="ECO:0000256" key="8">
    <source>
        <dbReference type="ARBA" id="ARBA00023163"/>
    </source>
</evidence>
<feature type="domain" description="Nuclear receptor" evidence="12">
    <location>
        <begin position="116"/>
        <end position="191"/>
    </location>
</feature>
<sequence>MYMVIKLNPENDVVELKEFLDQGKFRYVETSNLQELYEKCDTEFNNTNDGNIELDLSDMPMFGNDAFYNYNEESASGEEQSRGKEKGGNKKSTRKRANTTSSNGGTDKTKSKRTANKVCRVCGDKAISCNFNVITCESCKAFFRRNAIKEKEHRCPLNDQCEITMVSRRFCQRCRLTKCFSLGMKKEWIMSEEARLVKKQQVQENREKRMQKITVSDIEKYVKFTFEHFAIAAHGNHFKVPYSDEIHQIA</sequence>
<dbReference type="InterPro" id="IPR050234">
    <property type="entry name" value="Nuclear_hormone_rcpt_NR1"/>
</dbReference>
<dbReference type="GO" id="GO:0004879">
    <property type="term" value="F:nuclear receptor activity"/>
    <property type="evidence" value="ECO:0007669"/>
    <property type="project" value="TreeGrafter"/>
</dbReference>
<dbReference type="FunFam" id="3.30.50.10:FF:000042">
    <property type="entry name" value="Nuclear hormone receptor HR96"/>
    <property type="match status" value="1"/>
</dbReference>
<evidence type="ECO:0000256" key="3">
    <source>
        <dbReference type="ARBA" id="ARBA00022723"/>
    </source>
</evidence>
<comment type="caution">
    <text evidence="13">The sequence shown here is derived from an EMBL/GenBank/DDBJ whole genome shotgun (WGS) entry which is preliminary data.</text>
</comment>
<name>A0A2G5SHV4_9PELO</name>
<keyword evidence="7" id="KW-0238">DNA-binding</keyword>
<dbReference type="SMART" id="SM00399">
    <property type="entry name" value="ZnF_C4"/>
    <property type="match status" value="1"/>
</dbReference>
<organism evidence="13 14">
    <name type="scientific">Caenorhabditis nigoni</name>
    <dbReference type="NCBI Taxonomy" id="1611254"/>
    <lineage>
        <taxon>Eukaryota</taxon>
        <taxon>Metazoa</taxon>
        <taxon>Ecdysozoa</taxon>
        <taxon>Nematoda</taxon>
        <taxon>Chromadorea</taxon>
        <taxon>Rhabditida</taxon>
        <taxon>Rhabditina</taxon>
        <taxon>Rhabditomorpha</taxon>
        <taxon>Rhabditoidea</taxon>
        <taxon>Rhabditidae</taxon>
        <taxon>Peloderinae</taxon>
        <taxon>Caenorhabditis</taxon>
    </lineage>
</organism>
<dbReference type="GO" id="GO:0000122">
    <property type="term" value="P:negative regulation of transcription by RNA polymerase II"/>
    <property type="evidence" value="ECO:0007669"/>
    <property type="project" value="TreeGrafter"/>
</dbReference>
<evidence type="ECO:0000256" key="7">
    <source>
        <dbReference type="ARBA" id="ARBA00023125"/>
    </source>
</evidence>
<dbReference type="GO" id="GO:0005634">
    <property type="term" value="C:nucleus"/>
    <property type="evidence" value="ECO:0007669"/>
    <property type="project" value="UniProtKB-SubCell"/>
</dbReference>
<dbReference type="PROSITE" id="PS51030">
    <property type="entry name" value="NUCLEAR_REC_DBD_2"/>
    <property type="match status" value="1"/>
</dbReference>
<comment type="subcellular location">
    <subcellularLocation>
        <location evidence="1">Nucleus</location>
    </subcellularLocation>
</comment>
<dbReference type="Pfam" id="PF00105">
    <property type="entry name" value="zf-C4"/>
    <property type="match status" value="1"/>
</dbReference>
<evidence type="ECO:0000256" key="4">
    <source>
        <dbReference type="ARBA" id="ARBA00022771"/>
    </source>
</evidence>
<evidence type="ECO:0000256" key="11">
    <source>
        <dbReference type="SAM" id="MobiDB-lite"/>
    </source>
</evidence>
<keyword evidence="3" id="KW-0479">Metal-binding</keyword>
<accession>A0A2G5SHV4</accession>
<dbReference type="InterPro" id="IPR001628">
    <property type="entry name" value="Znf_hrmn_rcpt"/>
</dbReference>
<feature type="region of interest" description="Disordered" evidence="11">
    <location>
        <begin position="73"/>
        <end position="110"/>
    </location>
</feature>
<keyword evidence="5" id="KW-0862">Zinc</keyword>
<dbReference type="Gene3D" id="3.30.50.10">
    <property type="entry name" value="Erythroid Transcription Factor GATA-1, subunit A"/>
    <property type="match status" value="1"/>
</dbReference>
<dbReference type="GO" id="GO:0008270">
    <property type="term" value="F:zinc ion binding"/>
    <property type="evidence" value="ECO:0007669"/>
    <property type="project" value="UniProtKB-KW"/>
</dbReference>
<evidence type="ECO:0000259" key="12">
    <source>
        <dbReference type="PROSITE" id="PS51030"/>
    </source>
</evidence>
<evidence type="ECO:0000313" key="14">
    <source>
        <dbReference type="Proteomes" id="UP000230233"/>
    </source>
</evidence>
<keyword evidence="8" id="KW-0804">Transcription</keyword>
<dbReference type="GO" id="GO:0006950">
    <property type="term" value="P:response to stress"/>
    <property type="evidence" value="ECO:0007669"/>
    <property type="project" value="UniProtKB-ARBA"/>
</dbReference>
<keyword evidence="14" id="KW-1185">Reference proteome</keyword>
<evidence type="ECO:0000256" key="6">
    <source>
        <dbReference type="ARBA" id="ARBA00023015"/>
    </source>
</evidence>
<proteinExistence type="inferred from homology"/>
<dbReference type="PANTHER" id="PTHR24082">
    <property type="entry name" value="NUCLEAR HORMONE RECEPTOR"/>
    <property type="match status" value="1"/>
</dbReference>
<dbReference type="EMBL" id="PDUG01000007">
    <property type="protein sequence ID" value="PIC14489.1"/>
    <property type="molecule type" value="Genomic_DNA"/>
</dbReference>
<protein>
    <recommendedName>
        <fullName evidence="12">Nuclear receptor domain-containing protein</fullName>
    </recommendedName>
</protein>
<evidence type="ECO:0000256" key="5">
    <source>
        <dbReference type="ARBA" id="ARBA00022833"/>
    </source>
</evidence>
<evidence type="ECO:0000256" key="9">
    <source>
        <dbReference type="ARBA" id="ARBA00023170"/>
    </source>
</evidence>
<dbReference type="SUPFAM" id="SSF57716">
    <property type="entry name" value="Glucocorticoid receptor-like (DNA-binding domain)"/>
    <property type="match status" value="1"/>
</dbReference>
<feature type="compositionally biased region" description="Basic and acidic residues" evidence="11">
    <location>
        <begin position="79"/>
        <end position="88"/>
    </location>
</feature>
<gene>
    <name evidence="13" type="ORF">B9Z55_026783</name>
</gene>
<keyword evidence="6" id="KW-0805">Transcription regulation</keyword>
<dbReference type="AlphaFoldDB" id="A0A2G5SHV4"/>
<dbReference type="OrthoDB" id="6355676at2759"/>
<dbReference type="STRING" id="1611254.A0A2G5SHV4"/>
<evidence type="ECO:0000256" key="2">
    <source>
        <dbReference type="ARBA" id="ARBA00005993"/>
    </source>
</evidence>
<dbReference type="InterPro" id="IPR013088">
    <property type="entry name" value="Znf_NHR/GATA"/>
</dbReference>
<dbReference type="GO" id="GO:0045944">
    <property type="term" value="P:positive regulation of transcription by RNA polymerase II"/>
    <property type="evidence" value="ECO:0007669"/>
    <property type="project" value="TreeGrafter"/>
</dbReference>
<dbReference type="PANTHER" id="PTHR24082:SF508">
    <property type="entry name" value="NUCLEAR HORMONE RECEPTOR FAMILY MEMBER NHR-48"/>
    <property type="match status" value="1"/>
</dbReference>
<reference evidence="14" key="1">
    <citation type="submission" date="2017-10" db="EMBL/GenBank/DDBJ databases">
        <title>Rapid genome shrinkage in a self-fertile nematode reveals novel sperm competition proteins.</title>
        <authorList>
            <person name="Yin D."/>
            <person name="Schwarz E.M."/>
            <person name="Thomas C.G."/>
            <person name="Felde R.L."/>
            <person name="Korf I.F."/>
            <person name="Cutter A.D."/>
            <person name="Schartner C.M."/>
            <person name="Ralston E.J."/>
            <person name="Meyer B.J."/>
            <person name="Haag E.S."/>
        </authorList>
    </citation>
    <scope>NUCLEOTIDE SEQUENCE [LARGE SCALE GENOMIC DNA]</scope>
    <source>
        <strain evidence="14">JU1422</strain>
    </source>
</reference>
<comment type="similarity">
    <text evidence="2">Belongs to the nuclear hormone receptor family.</text>
</comment>
<evidence type="ECO:0000256" key="10">
    <source>
        <dbReference type="ARBA" id="ARBA00023242"/>
    </source>
</evidence>
<keyword evidence="10" id="KW-0539">Nucleus</keyword>
<dbReference type="GO" id="GO:0030154">
    <property type="term" value="P:cell differentiation"/>
    <property type="evidence" value="ECO:0007669"/>
    <property type="project" value="TreeGrafter"/>
</dbReference>